<protein>
    <submittedName>
        <fullName evidence="3">Por secretion system C-terminal sorting domain-containing protein</fullName>
    </submittedName>
</protein>
<dbReference type="PANTHER" id="PTHR43737:SF1">
    <property type="entry name" value="DUF1501 DOMAIN-CONTAINING PROTEIN"/>
    <property type="match status" value="1"/>
</dbReference>
<accession>A0A1H9LWM2</accession>
<organism evidence="3 4">
    <name type="scientific">Neolewinella agarilytica</name>
    <dbReference type="NCBI Taxonomy" id="478744"/>
    <lineage>
        <taxon>Bacteria</taxon>
        <taxon>Pseudomonadati</taxon>
        <taxon>Bacteroidota</taxon>
        <taxon>Saprospiria</taxon>
        <taxon>Saprospirales</taxon>
        <taxon>Lewinellaceae</taxon>
        <taxon>Neolewinella</taxon>
    </lineage>
</organism>
<dbReference type="Pfam" id="PF07394">
    <property type="entry name" value="DUF1501"/>
    <property type="match status" value="1"/>
</dbReference>
<evidence type="ECO:0000259" key="2">
    <source>
        <dbReference type="Pfam" id="PF18962"/>
    </source>
</evidence>
<evidence type="ECO:0000313" key="4">
    <source>
        <dbReference type="Proteomes" id="UP000199021"/>
    </source>
</evidence>
<feature type="chain" id="PRO_5011582801" evidence="1">
    <location>
        <begin position="25"/>
        <end position="645"/>
    </location>
</feature>
<feature type="domain" description="Secretion system C-terminal sorting" evidence="2">
    <location>
        <begin position="561"/>
        <end position="633"/>
    </location>
</feature>
<dbReference type="AlphaFoldDB" id="A0A1H9LWM2"/>
<evidence type="ECO:0000256" key="1">
    <source>
        <dbReference type="SAM" id="SignalP"/>
    </source>
</evidence>
<dbReference type="STRING" id="478744.SAMN05444359_1262"/>
<dbReference type="NCBIfam" id="TIGR04183">
    <property type="entry name" value="Por_Secre_tail"/>
    <property type="match status" value="1"/>
</dbReference>
<reference evidence="4" key="1">
    <citation type="submission" date="2016-10" db="EMBL/GenBank/DDBJ databases">
        <authorList>
            <person name="Varghese N."/>
            <person name="Submissions S."/>
        </authorList>
    </citation>
    <scope>NUCLEOTIDE SEQUENCE [LARGE SCALE GENOMIC DNA]</scope>
    <source>
        <strain evidence="4">DSM 24740</strain>
    </source>
</reference>
<dbReference type="Proteomes" id="UP000199021">
    <property type="component" value="Unassembled WGS sequence"/>
</dbReference>
<dbReference type="InterPro" id="IPR010869">
    <property type="entry name" value="DUF1501"/>
</dbReference>
<dbReference type="InterPro" id="IPR026444">
    <property type="entry name" value="Secre_tail"/>
</dbReference>
<keyword evidence="4" id="KW-1185">Reference proteome</keyword>
<name>A0A1H9LWM2_9BACT</name>
<gene>
    <name evidence="3" type="ORF">SAMN05444359_1262</name>
</gene>
<dbReference type="Pfam" id="PF18962">
    <property type="entry name" value="Por_Secre_tail"/>
    <property type="match status" value="1"/>
</dbReference>
<keyword evidence="1" id="KW-0732">Signal</keyword>
<dbReference type="PANTHER" id="PTHR43737">
    <property type="entry name" value="BLL7424 PROTEIN"/>
    <property type="match status" value="1"/>
</dbReference>
<dbReference type="RefSeq" id="WP_175489466.1">
    <property type="nucleotide sequence ID" value="NZ_FOFB01000026.1"/>
</dbReference>
<evidence type="ECO:0000313" key="3">
    <source>
        <dbReference type="EMBL" id="SER15595.1"/>
    </source>
</evidence>
<proteinExistence type="predicted"/>
<dbReference type="InParanoid" id="A0A1H9LWM2"/>
<feature type="signal peptide" evidence="1">
    <location>
        <begin position="1"/>
        <end position="24"/>
    </location>
</feature>
<dbReference type="EMBL" id="FOFB01000026">
    <property type="protein sequence ID" value="SER15595.1"/>
    <property type="molecule type" value="Genomic_DNA"/>
</dbReference>
<sequence>MKRRNFLKLAAPVPLLLNAVPVKAFESLGLLQALDCGDVQNRCLVVIQMRGGNDGLNTIIPIASYDTYAGLRPTIKVPQTGPGAYITLDSTLPAADQIGLNPGMTAIKSLYDQGKATIIQGVGYPTHNRSHFKSTDLMLTGGDGQPANFSIPDGWMGRYLKYNYPEAIGTPSPIMPDPVGIQLGNKKPSLGFHSLEEHALAINLSGQDPAGFFTLVSQVGLDPIANIPDSHYGKKLEYIAAVEKDSEVYAERISRVFNNGRNSIAANYPDTYLANQLKTVARLLNGGSKTKIFLVDMTGFDTHVNQIGTDPGEGNHFNLLEMLSEGVKAFQDDLSAMAIDDRVMTVTFSEFGRKATENANRGTDHGTLSSMMVFGKHLDGGVRGTNLDLTTLDNGAPLNRQHDYREVFTELLHKWLGADDGALTAAGFLPFKNSGIDLVAPTQVADPTCAPLPETGNGLGDPSQPHVFNMAVPIAGAVLPLDEPLVEITDCNYVTLAPGFVAPEGSNVLIFPGDCDIVSPLSKQAIAASVADEVAIPQDEFDQLKIDRKGQNLQLEALEAYPNPFIDHLNVSFRLEEEQKKVQMALVDSQGRVVDFSIAHSFYRDNYYTFRLNTNRLKGGTYFALVRTEKGSSAFQVIKNTNNSF</sequence>